<evidence type="ECO:0000313" key="9">
    <source>
        <dbReference type="EMBL" id="KAF0316078.1"/>
    </source>
</evidence>
<evidence type="ECO:0000256" key="7">
    <source>
        <dbReference type="ARBA" id="ARBA00023242"/>
    </source>
</evidence>
<comment type="caution">
    <text evidence="9">The sequence shown here is derived from an EMBL/GenBank/DDBJ whole genome shotgun (WGS) entry which is preliminary data.</text>
</comment>
<comment type="similarity">
    <text evidence="2">Belongs to the paxM FAD-dependent monooxygenase family.</text>
</comment>
<organism evidence="9 10">
    <name type="scientific">Colletotrichum asianum</name>
    <dbReference type="NCBI Taxonomy" id="702518"/>
    <lineage>
        <taxon>Eukaryota</taxon>
        <taxon>Fungi</taxon>
        <taxon>Dikarya</taxon>
        <taxon>Ascomycota</taxon>
        <taxon>Pezizomycotina</taxon>
        <taxon>Sordariomycetes</taxon>
        <taxon>Hypocreomycetidae</taxon>
        <taxon>Glomerellales</taxon>
        <taxon>Glomerellaceae</taxon>
        <taxon>Colletotrichum</taxon>
        <taxon>Colletotrichum gloeosporioides species complex</taxon>
    </lineage>
</organism>
<accession>A0A8H3VVD7</accession>
<dbReference type="Gene3D" id="4.10.240.10">
    <property type="entry name" value="Zn(2)-C6 fungal-type DNA-binding domain"/>
    <property type="match status" value="1"/>
</dbReference>
<dbReference type="CDD" id="cd00067">
    <property type="entry name" value="GAL4"/>
    <property type="match status" value="1"/>
</dbReference>
<proteinExistence type="inferred from homology"/>
<dbReference type="InterPro" id="IPR021858">
    <property type="entry name" value="Fun_TF"/>
</dbReference>
<evidence type="ECO:0000256" key="2">
    <source>
        <dbReference type="ARBA" id="ARBA00007992"/>
    </source>
</evidence>
<keyword evidence="5" id="KW-0560">Oxidoreductase</keyword>
<evidence type="ECO:0000259" key="8">
    <source>
        <dbReference type="PROSITE" id="PS50048"/>
    </source>
</evidence>
<dbReference type="PROSITE" id="PS50048">
    <property type="entry name" value="ZN2_CY6_FUNGAL_2"/>
    <property type="match status" value="1"/>
</dbReference>
<evidence type="ECO:0000256" key="3">
    <source>
        <dbReference type="ARBA" id="ARBA00022630"/>
    </source>
</evidence>
<dbReference type="GO" id="GO:0004497">
    <property type="term" value="F:monooxygenase activity"/>
    <property type="evidence" value="ECO:0007669"/>
    <property type="project" value="UniProtKB-KW"/>
</dbReference>
<sequence length="787" mass="87500">MPDPTEQSADVNLPPKRLHKKSRLGCTNCKLRKVKCDETRPACRSCRIRRTKCEYAPVASRKSPASLPSQDYPATSTALSERNAAKPRIVHEPLICLPTTDAVDMRLLWFYTSSTCKSLSYVDDTQRPINDMLQTVLVEHAFEAPFLMNSILELASLHMQSLGQATEPTRALVYQARSVEGYRRAIEAAQPSTYGALLANSVLRPILSTQSFGEVSSNHLHILDWMLLWRGVESIINITSASSIKTTGMAPLFSRPPMDLIASTAAIPKDLLLMISFIERDDPDFTDLQAYQNGLRALGCLFDSLGRGIDSVMLLRIITWGTGAVNGIVDLARARRPRALVIIAHYACFLKLLQGVWWLAGFGQQSLKAICHELGPEWHSFLRIDFILLERRKEVVVEEGSDMTILPMTMRAIDQMNLFEPLSKIWNPVSGISRIDHSGRGIGEFRVFQYLRESTGYYPYVLSRKNLLNTLYQALPKNAQSRIFTSKTITGIQNSPDSVTVSCTDGTKYSGSFIIGADGAYSAVRTQMRNLALDSGILNVNEVNPFTTTYQALWIRFPTERLPSCKPGSATETHGSGIATQLFVGEKTATAGIYRKLPRPTRTSARYNEKDEAALVEEYGHLPLLERTGSDTPVCLKDAYEARLGSGLVDLEEGVLQHWSWNGRIVLVGDAAHKFTPSTGSGVNFGMIDTVVLVNHLHTLSKAHREGGSAWDTKSLSQAFAMYQQERYEDVKAGCQQSSGATAMATWANVGLMLLDQYLLPTRFMQWFLGMRIAMQARSKEAVGFRF</sequence>
<dbReference type="InterPro" id="IPR036188">
    <property type="entry name" value="FAD/NAD-bd_sf"/>
</dbReference>
<evidence type="ECO:0000313" key="10">
    <source>
        <dbReference type="Proteomes" id="UP000434172"/>
    </source>
</evidence>
<dbReference type="SUPFAM" id="SSF57701">
    <property type="entry name" value="Zn2/Cys6 DNA-binding domain"/>
    <property type="match status" value="1"/>
</dbReference>
<dbReference type="GO" id="GO:0000981">
    <property type="term" value="F:DNA-binding transcription factor activity, RNA polymerase II-specific"/>
    <property type="evidence" value="ECO:0007669"/>
    <property type="project" value="InterPro"/>
</dbReference>
<dbReference type="Proteomes" id="UP000434172">
    <property type="component" value="Unassembled WGS sequence"/>
</dbReference>
<dbReference type="Pfam" id="PF00172">
    <property type="entry name" value="Zn_clus"/>
    <property type="match status" value="1"/>
</dbReference>
<dbReference type="InterPro" id="IPR036864">
    <property type="entry name" value="Zn2-C6_fun-type_DNA-bd_sf"/>
</dbReference>
<dbReference type="Pfam" id="PF11951">
    <property type="entry name" value="Fungal_trans_2"/>
    <property type="match status" value="1"/>
</dbReference>
<dbReference type="OrthoDB" id="2431938at2759"/>
<keyword evidence="10" id="KW-1185">Reference proteome</keyword>
<keyword evidence="7" id="KW-0539">Nucleus</keyword>
<dbReference type="InterPro" id="IPR050562">
    <property type="entry name" value="FAD_mOase_fung"/>
</dbReference>
<dbReference type="SMART" id="SM00066">
    <property type="entry name" value="GAL4"/>
    <property type="match status" value="1"/>
</dbReference>
<feature type="domain" description="Zn(2)-C6 fungal-type" evidence="8">
    <location>
        <begin position="25"/>
        <end position="55"/>
    </location>
</feature>
<evidence type="ECO:0000256" key="1">
    <source>
        <dbReference type="ARBA" id="ARBA00001974"/>
    </source>
</evidence>
<dbReference type="PANTHER" id="PTHR47356:SF2">
    <property type="entry name" value="FAD-BINDING DOMAIN-CONTAINING PROTEIN-RELATED"/>
    <property type="match status" value="1"/>
</dbReference>
<dbReference type="Pfam" id="PF01494">
    <property type="entry name" value="FAD_binding_3"/>
    <property type="match status" value="2"/>
</dbReference>
<protein>
    <submittedName>
        <fullName evidence="9">FAD binding domain-containing protein</fullName>
    </submittedName>
</protein>
<dbReference type="InterPro" id="IPR001138">
    <property type="entry name" value="Zn2Cys6_DnaBD"/>
</dbReference>
<evidence type="ECO:0000256" key="4">
    <source>
        <dbReference type="ARBA" id="ARBA00022827"/>
    </source>
</evidence>
<dbReference type="PANTHER" id="PTHR47356">
    <property type="entry name" value="FAD-DEPENDENT MONOOXYGENASE ASQG-RELATED"/>
    <property type="match status" value="1"/>
</dbReference>
<dbReference type="GO" id="GO:0071949">
    <property type="term" value="F:FAD binding"/>
    <property type="evidence" value="ECO:0007669"/>
    <property type="project" value="InterPro"/>
</dbReference>
<dbReference type="PROSITE" id="PS00463">
    <property type="entry name" value="ZN2_CY6_FUNGAL_1"/>
    <property type="match status" value="1"/>
</dbReference>
<dbReference type="AlphaFoldDB" id="A0A8H3VVD7"/>
<evidence type="ECO:0000256" key="5">
    <source>
        <dbReference type="ARBA" id="ARBA00023002"/>
    </source>
</evidence>
<dbReference type="EMBL" id="WOWK01000173">
    <property type="protein sequence ID" value="KAF0316078.1"/>
    <property type="molecule type" value="Genomic_DNA"/>
</dbReference>
<reference evidence="9 10" key="1">
    <citation type="submission" date="2019-12" db="EMBL/GenBank/DDBJ databases">
        <title>A genome sequence resource for the geographically widespread anthracnose pathogen Colletotrichum asianum.</title>
        <authorList>
            <person name="Meng Y."/>
        </authorList>
    </citation>
    <scope>NUCLEOTIDE SEQUENCE [LARGE SCALE GENOMIC DNA]</scope>
    <source>
        <strain evidence="9 10">ICMP 18580</strain>
    </source>
</reference>
<dbReference type="GO" id="GO:0008270">
    <property type="term" value="F:zinc ion binding"/>
    <property type="evidence" value="ECO:0007669"/>
    <property type="project" value="InterPro"/>
</dbReference>
<comment type="cofactor">
    <cofactor evidence="1">
        <name>FAD</name>
        <dbReference type="ChEBI" id="CHEBI:57692"/>
    </cofactor>
</comment>
<gene>
    <name evidence="9" type="ORF">GQ607_016687</name>
</gene>
<dbReference type="PRINTS" id="PR00420">
    <property type="entry name" value="RNGMNOXGNASE"/>
</dbReference>
<keyword evidence="6" id="KW-0503">Monooxygenase</keyword>
<name>A0A8H3VVD7_9PEZI</name>
<dbReference type="SUPFAM" id="SSF51905">
    <property type="entry name" value="FAD/NAD(P)-binding domain"/>
    <property type="match status" value="1"/>
</dbReference>
<dbReference type="Gene3D" id="3.50.50.60">
    <property type="entry name" value="FAD/NAD(P)-binding domain"/>
    <property type="match status" value="1"/>
</dbReference>
<keyword evidence="4" id="KW-0274">FAD</keyword>
<dbReference type="InterPro" id="IPR002938">
    <property type="entry name" value="FAD-bd"/>
</dbReference>
<evidence type="ECO:0000256" key="6">
    <source>
        <dbReference type="ARBA" id="ARBA00023033"/>
    </source>
</evidence>
<keyword evidence="3" id="KW-0285">Flavoprotein</keyword>